<accession>A0A3B1ADK7</accession>
<dbReference type="AlphaFoldDB" id="A0A3B1ADK7"/>
<organism evidence="2">
    <name type="scientific">hydrothermal vent metagenome</name>
    <dbReference type="NCBI Taxonomy" id="652676"/>
    <lineage>
        <taxon>unclassified sequences</taxon>
        <taxon>metagenomes</taxon>
        <taxon>ecological metagenomes</taxon>
    </lineage>
</organism>
<reference evidence="2" key="1">
    <citation type="submission" date="2018-06" db="EMBL/GenBank/DDBJ databases">
        <authorList>
            <person name="Zhirakovskaya E."/>
        </authorList>
    </citation>
    <scope>NUCLEOTIDE SEQUENCE</scope>
</reference>
<dbReference type="EMBL" id="UOFR01000013">
    <property type="protein sequence ID" value="VAW91934.1"/>
    <property type="molecule type" value="Genomic_DNA"/>
</dbReference>
<evidence type="ECO:0000313" key="2">
    <source>
        <dbReference type="EMBL" id="VAW91934.1"/>
    </source>
</evidence>
<gene>
    <name evidence="2" type="ORF">MNBD_GAMMA21-2839</name>
</gene>
<keyword evidence="1" id="KW-0812">Transmembrane</keyword>
<keyword evidence="1" id="KW-0472">Membrane</keyword>
<sequence>MKTTELFKHPIFIVIIGVTYFFLLQSYIPETKANNEIRAAYQELQAISKKLAESEEPGHIKEVIQNFSSQVVDGFKSGFKSDNSRLIKFNEAKSNIILSDIKKAKSSWKSKEKITNKSKYSIAQIKINFASFSKDGRLIDVNHKWLSGIKILNPNESVFFEIDRNPGEHTASAEELKANESYSYELRINDFEIKELIDGKES</sequence>
<feature type="transmembrane region" description="Helical" evidence="1">
    <location>
        <begin position="6"/>
        <end position="28"/>
    </location>
</feature>
<keyword evidence="1" id="KW-1133">Transmembrane helix</keyword>
<protein>
    <submittedName>
        <fullName evidence="2">Uncharacterized protein</fullName>
    </submittedName>
</protein>
<proteinExistence type="predicted"/>
<evidence type="ECO:0000256" key="1">
    <source>
        <dbReference type="SAM" id="Phobius"/>
    </source>
</evidence>
<name>A0A3B1ADK7_9ZZZZ</name>